<accession>A0A6G1GRI2</accession>
<reference evidence="1" key="1">
    <citation type="journal article" date="2020" name="Stud. Mycol.">
        <title>101 Dothideomycetes genomes: a test case for predicting lifestyles and emergence of pathogens.</title>
        <authorList>
            <person name="Haridas S."/>
            <person name="Albert R."/>
            <person name="Binder M."/>
            <person name="Bloem J."/>
            <person name="Labutti K."/>
            <person name="Salamov A."/>
            <person name="Andreopoulos B."/>
            <person name="Baker S."/>
            <person name="Barry K."/>
            <person name="Bills G."/>
            <person name="Bluhm B."/>
            <person name="Cannon C."/>
            <person name="Castanera R."/>
            <person name="Culley D."/>
            <person name="Daum C."/>
            <person name="Ezra D."/>
            <person name="Gonzalez J."/>
            <person name="Henrissat B."/>
            <person name="Kuo A."/>
            <person name="Liang C."/>
            <person name="Lipzen A."/>
            <person name="Lutzoni F."/>
            <person name="Magnuson J."/>
            <person name="Mondo S."/>
            <person name="Nolan M."/>
            <person name="Ohm R."/>
            <person name="Pangilinan J."/>
            <person name="Park H.-J."/>
            <person name="Ramirez L."/>
            <person name="Alfaro M."/>
            <person name="Sun H."/>
            <person name="Tritt A."/>
            <person name="Yoshinaga Y."/>
            <person name="Zwiers L.-H."/>
            <person name="Turgeon B."/>
            <person name="Goodwin S."/>
            <person name="Spatafora J."/>
            <person name="Crous P."/>
            <person name="Grigoriev I."/>
        </authorList>
    </citation>
    <scope>NUCLEOTIDE SEQUENCE</scope>
    <source>
        <strain evidence="1">CBS 113979</strain>
    </source>
</reference>
<dbReference type="AlphaFoldDB" id="A0A6G1GRI2"/>
<dbReference type="EMBL" id="ML977174">
    <property type="protein sequence ID" value="KAF1983586.1"/>
    <property type="molecule type" value="Genomic_DNA"/>
</dbReference>
<evidence type="ECO:0000313" key="1">
    <source>
        <dbReference type="EMBL" id="KAF1983586.1"/>
    </source>
</evidence>
<protein>
    <submittedName>
        <fullName evidence="1">Uncharacterized protein</fullName>
    </submittedName>
</protein>
<dbReference type="Proteomes" id="UP000800041">
    <property type="component" value="Unassembled WGS sequence"/>
</dbReference>
<name>A0A6G1GRI2_9PEZI</name>
<evidence type="ECO:0000313" key="2">
    <source>
        <dbReference type="Proteomes" id="UP000800041"/>
    </source>
</evidence>
<organism evidence="1 2">
    <name type="scientific">Aulographum hederae CBS 113979</name>
    <dbReference type="NCBI Taxonomy" id="1176131"/>
    <lineage>
        <taxon>Eukaryota</taxon>
        <taxon>Fungi</taxon>
        <taxon>Dikarya</taxon>
        <taxon>Ascomycota</taxon>
        <taxon>Pezizomycotina</taxon>
        <taxon>Dothideomycetes</taxon>
        <taxon>Pleosporomycetidae</taxon>
        <taxon>Aulographales</taxon>
        <taxon>Aulographaceae</taxon>
    </lineage>
</organism>
<keyword evidence="2" id="KW-1185">Reference proteome</keyword>
<sequence length="150" mass="17261">MNLNVQMVFLLSDFFSPSPMGVNLYRRKQRIGHLSRGSKVNTGNREMAMEMENFGYGHALYAYILWSLHHTRSFERNKFFFLFSSRYVGMEKGHLLMIVSANIWQGVSGVLGDDGNSCWKDEFLRYLMQGHAMEMMVQILALESGCTPAM</sequence>
<gene>
    <name evidence="1" type="ORF">K402DRAFT_164809</name>
</gene>
<proteinExistence type="predicted"/>